<evidence type="ECO:0000313" key="2">
    <source>
        <dbReference type="EMBL" id="MDC0741910.1"/>
    </source>
</evidence>
<evidence type="ECO:0000256" key="1">
    <source>
        <dbReference type="SAM" id="SignalP"/>
    </source>
</evidence>
<reference evidence="2 3" key="1">
    <citation type="submission" date="2022-11" db="EMBL/GenBank/DDBJ databases">
        <title>Minimal conservation of predation-associated metabolite biosynthetic gene clusters underscores biosynthetic potential of Myxococcota including descriptions for ten novel species: Archangium lansinium sp. nov., Myxococcus landrumus sp. nov., Nannocystis bai.</title>
        <authorList>
            <person name="Ahearne A."/>
            <person name="Stevens C."/>
            <person name="Dowd S."/>
        </authorList>
    </citation>
    <scope>NUCLEOTIDE SEQUENCE [LARGE SCALE GENOMIC DNA]</scope>
    <source>
        <strain evidence="2 3">RJM3</strain>
    </source>
</reference>
<protein>
    <recommendedName>
        <fullName evidence="4">Lipoprotein</fullName>
    </recommendedName>
</protein>
<dbReference type="EMBL" id="JAQNDO010000001">
    <property type="protein sequence ID" value="MDC0741910.1"/>
    <property type="molecule type" value="Genomic_DNA"/>
</dbReference>
<evidence type="ECO:0000313" key="3">
    <source>
        <dbReference type="Proteomes" id="UP001221411"/>
    </source>
</evidence>
<accession>A0ABT5EMF0</accession>
<gene>
    <name evidence="2" type="ORF">POL67_11180</name>
</gene>
<organism evidence="2 3">
    <name type="scientific">Polyangium mundeleinium</name>
    <dbReference type="NCBI Taxonomy" id="2995306"/>
    <lineage>
        <taxon>Bacteria</taxon>
        <taxon>Pseudomonadati</taxon>
        <taxon>Myxococcota</taxon>
        <taxon>Polyangia</taxon>
        <taxon>Polyangiales</taxon>
        <taxon>Polyangiaceae</taxon>
        <taxon>Polyangium</taxon>
    </lineage>
</organism>
<dbReference type="RefSeq" id="WP_271931065.1">
    <property type="nucleotide sequence ID" value="NZ_JAQNDO010000001.1"/>
</dbReference>
<sequence length="419" mass="42232">MPPGNNSKRLALGTLLLLGLATGLTACVEPIQSGGVVMYGGEGARVAAMCRFRRGAEGKAGFCAPEPEAPAAVTLARIEGDKKPFAGALVEAKAGDVLVDNGAIAAVISASDGALVDAADSEIREDALGRVGTCLGAPLGCLTGVTMSFSQGRDGSAQVLARGHAEGDPRVTIATRYMLVPGARVILVSTLITSKADEPLVIPSLGDAVHWGSAEPLPAIGNEPAPAAAAPTEAPFAAALGSSVAYAIAPAADRPTLEIESAAGATSLRFGRNVTLPPGGSARYERLFVVAPRGDTLGVVTELALVREARVPGAIELRFVDEAGKPLPPPADARVELLSPRDTLVPFLRIGSSVAEAGVAAEAPPGAYELDLRGKGLRALARIPIEVKSGEVTQATITVGAEAAPVPATGVPEGGTPAP</sequence>
<keyword evidence="1" id="KW-0732">Signal</keyword>
<keyword evidence="3" id="KW-1185">Reference proteome</keyword>
<feature type="signal peptide" evidence="1">
    <location>
        <begin position="1"/>
        <end position="26"/>
    </location>
</feature>
<proteinExistence type="predicted"/>
<dbReference type="Proteomes" id="UP001221411">
    <property type="component" value="Unassembled WGS sequence"/>
</dbReference>
<comment type="caution">
    <text evidence="2">The sequence shown here is derived from an EMBL/GenBank/DDBJ whole genome shotgun (WGS) entry which is preliminary data.</text>
</comment>
<feature type="chain" id="PRO_5045801482" description="Lipoprotein" evidence="1">
    <location>
        <begin position="27"/>
        <end position="419"/>
    </location>
</feature>
<evidence type="ECO:0008006" key="4">
    <source>
        <dbReference type="Google" id="ProtNLM"/>
    </source>
</evidence>
<name>A0ABT5EMF0_9BACT</name>